<name>A0A5B7JAB7_PORTR</name>
<sequence>MWESAWFGSSPRTRPQQQVKRGRDGGTEGRWMGGREGGSDAGWLMMDGLPFHLYLYLHILLIICRFSSCDFQLPGKL</sequence>
<comment type="caution">
    <text evidence="2">The sequence shown here is derived from an EMBL/GenBank/DDBJ whole genome shotgun (WGS) entry which is preliminary data.</text>
</comment>
<proteinExistence type="predicted"/>
<protein>
    <submittedName>
        <fullName evidence="2">Uncharacterized protein</fullName>
    </submittedName>
</protein>
<keyword evidence="3" id="KW-1185">Reference proteome</keyword>
<organism evidence="2 3">
    <name type="scientific">Portunus trituberculatus</name>
    <name type="common">Swimming crab</name>
    <name type="synonym">Neptunus trituberculatus</name>
    <dbReference type="NCBI Taxonomy" id="210409"/>
    <lineage>
        <taxon>Eukaryota</taxon>
        <taxon>Metazoa</taxon>
        <taxon>Ecdysozoa</taxon>
        <taxon>Arthropoda</taxon>
        <taxon>Crustacea</taxon>
        <taxon>Multicrustacea</taxon>
        <taxon>Malacostraca</taxon>
        <taxon>Eumalacostraca</taxon>
        <taxon>Eucarida</taxon>
        <taxon>Decapoda</taxon>
        <taxon>Pleocyemata</taxon>
        <taxon>Brachyura</taxon>
        <taxon>Eubrachyura</taxon>
        <taxon>Portunoidea</taxon>
        <taxon>Portunidae</taxon>
        <taxon>Portuninae</taxon>
        <taxon>Portunus</taxon>
    </lineage>
</organism>
<evidence type="ECO:0000313" key="3">
    <source>
        <dbReference type="Proteomes" id="UP000324222"/>
    </source>
</evidence>
<evidence type="ECO:0000256" key="1">
    <source>
        <dbReference type="SAM" id="MobiDB-lite"/>
    </source>
</evidence>
<feature type="compositionally biased region" description="Polar residues" evidence="1">
    <location>
        <begin position="10"/>
        <end position="19"/>
    </location>
</feature>
<evidence type="ECO:0000313" key="2">
    <source>
        <dbReference type="EMBL" id="MPC94821.1"/>
    </source>
</evidence>
<feature type="region of interest" description="Disordered" evidence="1">
    <location>
        <begin position="1"/>
        <end position="34"/>
    </location>
</feature>
<accession>A0A5B7JAB7</accession>
<dbReference type="Proteomes" id="UP000324222">
    <property type="component" value="Unassembled WGS sequence"/>
</dbReference>
<reference evidence="2 3" key="1">
    <citation type="submission" date="2019-05" db="EMBL/GenBank/DDBJ databases">
        <title>Another draft genome of Portunus trituberculatus and its Hox gene families provides insights of decapod evolution.</title>
        <authorList>
            <person name="Jeong J.-H."/>
            <person name="Song I."/>
            <person name="Kim S."/>
            <person name="Choi T."/>
            <person name="Kim D."/>
            <person name="Ryu S."/>
            <person name="Kim W."/>
        </authorList>
    </citation>
    <scope>NUCLEOTIDE SEQUENCE [LARGE SCALE GENOMIC DNA]</scope>
    <source>
        <tissue evidence="2">Muscle</tissue>
    </source>
</reference>
<gene>
    <name evidence="2" type="ORF">E2C01_090007</name>
</gene>
<dbReference type="EMBL" id="VSRR010099982">
    <property type="protein sequence ID" value="MPC94821.1"/>
    <property type="molecule type" value="Genomic_DNA"/>
</dbReference>
<dbReference type="AlphaFoldDB" id="A0A5B7JAB7"/>